<dbReference type="Pfam" id="PF01909">
    <property type="entry name" value="NTP_transf_2"/>
    <property type="match status" value="1"/>
</dbReference>
<dbReference type="InterPro" id="IPR002934">
    <property type="entry name" value="Polymerase_NTP_transf_dom"/>
</dbReference>
<dbReference type="CDD" id="cd05403">
    <property type="entry name" value="NT_KNTase_like"/>
    <property type="match status" value="1"/>
</dbReference>
<sequence length="271" mass="31108">MNERLQDGSFREHHRQAILNLVDRIQSDSDFLAVIISGSVAKGIAREDSDVDCYLVVTDEVFRKRQQEDNLFYYTTEGCDYPGGYYDGKIITFDFVRAAAERGSEPTRASFEGAFVAFSRIPELSGFVSRIPVYPEHQRTRNFEDFYAQVDLYGGYFAERALTLDNSYLLSQAVSQVALFGGRLILAYNRILFPCHKSLMQTLEKTPEKPEAYMDLMKAMLANPTLETIRAFTECIKSFHDWGLTPGQALSRFVENNEWNWMEHEPPLSDR</sequence>
<dbReference type="Proteomes" id="UP001057877">
    <property type="component" value="Chromosome"/>
</dbReference>
<evidence type="ECO:0000259" key="1">
    <source>
        <dbReference type="Pfam" id="PF01909"/>
    </source>
</evidence>
<evidence type="ECO:0000313" key="2">
    <source>
        <dbReference type="EMBL" id="UVI32956.1"/>
    </source>
</evidence>
<evidence type="ECO:0000313" key="3">
    <source>
        <dbReference type="Proteomes" id="UP001057877"/>
    </source>
</evidence>
<protein>
    <submittedName>
        <fullName evidence="2">Nucleotidyltransferase domain-containing protein</fullName>
    </submittedName>
</protein>
<dbReference type="SUPFAM" id="SSF81301">
    <property type="entry name" value="Nucleotidyltransferase"/>
    <property type="match status" value="1"/>
</dbReference>
<gene>
    <name evidence="2" type="ORF">L1F29_14445</name>
</gene>
<proteinExistence type="predicted"/>
<accession>A0ABY5SG85</accession>
<keyword evidence="3" id="KW-1185">Reference proteome</keyword>
<feature type="domain" description="Polymerase nucleotidyl transferase" evidence="1">
    <location>
        <begin position="31"/>
        <end position="66"/>
    </location>
</feature>
<name>A0ABY5SG85_9BACL</name>
<dbReference type="InterPro" id="IPR043519">
    <property type="entry name" value="NT_sf"/>
</dbReference>
<reference evidence="2" key="1">
    <citation type="submission" date="2022-01" db="EMBL/GenBank/DDBJ databases">
        <title>Paenibacillus spongiae sp. nov., isolated from marine sponge.</title>
        <authorList>
            <person name="Li Z."/>
            <person name="Zhang M."/>
        </authorList>
    </citation>
    <scope>NUCLEOTIDE SEQUENCE</scope>
    <source>
        <strain evidence="2">PHS-Z3</strain>
    </source>
</reference>
<organism evidence="2 3">
    <name type="scientific">Paenibacillus spongiae</name>
    <dbReference type="NCBI Taxonomy" id="2909671"/>
    <lineage>
        <taxon>Bacteria</taxon>
        <taxon>Bacillati</taxon>
        <taxon>Bacillota</taxon>
        <taxon>Bacilli</taxon>
        <taxon>Bacillales</taxon>
        <taxon>Paenibacillaceae</taxon>
        <taxon>Paenibacillus</taxon>
    </lineage>
</organism>
<dbReference type="EMBL" id="CP091430">
    <property type="protein sequence ID" value="UVI32956.1"/>
    <property type="molecule type" value="Genomic_DNA"/>
</dbReference>
<dbReference type="RefSeq" id="WP_258389007.1">
    <property type="nucleotide sequence ID" value="NZ_CP091430.1"/>
</dbReference>
<dbReference type="Gene3D" id="3.30.460.10">
    <property type="entry name" value="Beta Polymerase, domain 2"/>
    <property type="match status" value="1"/>
</dbReference>